<evidence type="ECO:0000256" key="1">
    <source>
        <dbReference type="ARBA" id="ARBA00000900"/>
    </source>
</evidence>
<feature type="region of interest" description="Disordered" evidence="17">
    <location>
        <begin position="579"/>
        <end position="603"/>
    </location>
</feature>
<feature type="domain" description="RING-type" evidence="18">
    <location>
        <begin position="181"/>
        <end position="222"/>
    </location>
</feature>
<dbReference type="PROSITE" id="PS00518">
    <property type="entry name" value="ZF_RING_1"/>
    <property type="match status" value="1"/>
</dbReference>
<evidence type="ECO:0000256" key="15">
    <source>
        <dbReference type="ARBA" id="ARBA00035390"/>
    </source>
</evidence>
<dbReference type="EC" id="2.3.2.27" evidence="6"/>
<evidence type="ECO:0000256" key="16">
    <source>
        <dbReference type="PROSITE-ProRule" id="PRU00175"/>
    </source>
</evidence>
<dbReference type="FunFam" id="3.30.40.10:FF:000112">
    <property type="entry name" value="RING finger protein 10"/>
    <property type="match status" value="1"/>
</dbReference>
<dbReference type="InterPro" id="IPR013083">
    <property type="entry name" value="Znf_RING/FYVE/PHD"/>
</dbReference>
<evidence type="ECO:0000256" key="4">
    <source>
        <dbReference type="ARBA" id="ARBA00004906"/>
    </source>
</evidence>
<name>A0A210PUY3_MIZYE</name>
<keyword evidence="9" id="KW-0479">Metal-binding</keyword>
<evidence type="ECO:0000256" key="9">
    <source>
        <dbReference type="ARBA" id="ARBA00022723"/>
    </source>
</evidence>
<feature type="compositionally biased region" description="Polar residues" evidence="17">
    <location>
        <begin position="417"/>
        <end position="443"/>
    </location>
</feature>
<dbReference type="Gene3D" id="3.30.40.10">
    <property type="entry name" value="Zinc/RING finger domain, C3HC4 (zinc finger)"/>
    <property type="match status" value="1"/>
</dbReference>
<evidence type="ECO:0000256" key="11">
    <source>
        <dbReference type="ARBA" id="ARBA00022786"/>
    </source>
</evidence>
<feature type="compositionally biased region" description="Basic and acidic residues" evidence="17">
    <location>
        <begin position="61"/>
        <end position="78"/>
    </location>
</feature>
<comment type="subcellular location">
    <subcellularLocation>
        <location evidence="3">Cytoplasm</location>
    </subcellularLocation>
    <subcellularLocation>
        <location evidence="2">Nucleus</location>
    </subcellularLocation>
</comment>
<feature type="region of interest" description="Disordered" evidence="17">
    <location>
        <begin position="1"/>
        <end position="84"/>
    </location>
</feature>
<protein>
    <recommendedName>
        <fullName evidence="14">E3 ubiquitin-protein ligase RNF10</fullName>
        <ecNumber evidence="6">2.3.2.27</ecNumber>
    </recommendedName>
    <alternativeName>
        <fullName evidence="15">RING finger protein 10</fullName>
    </alternativeName>
</protein>
<evidence type="ECO:0000256" key="12">
    <source>
        <dbReference type="ARBA" id="ARBA00022833"/>
    </source>
</evidence>
<keyword evidence="7" id="KW-0963">Cytoplasm</keyword>
<dbReference type="PROSITE" id="PS50089">
    <property type="entry name" value="ZF_RING_2"/>
    <property type="match status" value="1"/>
</dbReference>
<keyword evidence="10 16" id="KW-0863">Zinc-finger</keyword>
<dbReference type="GO" id="GO:0000976">
    <property type="term" value="F:transcription cis-regulatory region binding"/>
    <property type="evidence" value="ECO:0007669"/>
    <property type="project" value="TreeGrafter"/>
</dbReference>
<evidence type="ECO:0000256" key="8">
    <source>
        <dbReference type="ARBA" id="ARBA00022679"/>
    </source>
</evidence>
<evidence type="ECO:0000256" key="10">
    <source>
        <dbReference type="ARBA" id="ARBA00022771"/>
    </source>
</evidence>
<evidence type="ECO:0000259" key="18">
    <source>
        <dbReference type="PROSITE" id="PS50089"/>
    </source>
</evidence>
<dbReference type="GO" id="GO:0005634">
    <property type="term" value="C:nucleus"/>
    <property type="evidence" value="ECO:0007669"/>
    <property type="project" value="UniProtKB-SubCell"/>
</dbReference>
<evidence type="ECO:0000256" key="13">
    <source>
        <dbReference type="ARBA" id="ARBA00023242"/>
    </source>
</evidence>
<dbReference type="PANTHER" id="PTHR12983:SF9">
    <property type="entry name" value="E3 UBIQUITIN-PROTEIN LIGASE RNF10"/>
    <property type="match status" value="1"/>
</dbReference>
<evidence type="ECO:0000256" key="17">
    <source>
        <dbReference type="SAM" id="MobiDB-lite"/>
    </source>
</evidence>
<sequence length="791" mass="88703">MDRKPGNRTSSVPPKGTGNENKKSDNASQKQYPRTQKKREGYSNRSQNEQGVRRPTPQKSRGMEDKRPRSRGTYREREDMNDEYQDYDNVLNSRRKVNLNHLLNFSYSEPERYHNDGYMGRPNRSRVKSLRYNKEQFLQANCQFVVDQKGDYTIHNHNPDTLVDWDSVELIRVQSSETSSCPICLQAPVAAKMTRCGHIYCWACILHYLALGEKTWRKCPICYESIHDKDLRSVESKEVHQYKVGETITLQLMKRQKGNVYALPKSCEANKLGKFFSVQDVDLKTRYMKILLASREEIRKRVLLVERTALETQKVDAEESEIPFIEGALTMLKAREDVNEGQVRGKAMVPGAAKTTQVPAKPLHARKAAKVYKSAFSDEEDTTTEKDIMGRRTSDDSSESPEGSTHSEKGGKGSPVNIPSLSLSNSPTPDLPSVSGSPENPCTSLPPGVLADSMPTEEAAEHLEMPSHPEVASPSSRNSGGADNAFYFYQAEDGQHIYMHALNARCLVKEYGALQHCPDTITATIVEMENIFITEDLRKRLRYLGHLPLTCEFQVVELAIKPPVLSKDTLKFFSDDIEKRRRRRQRKHRDDRRRSKKIQDDEKIKMGITPGVTIVHSQFVAGVMSENRPSSPAACSDDSNASSMAHSPLDSPASGSYLNPLSSKFLSHTEEVETEGDQTTNVSFAQMLKAGKRQAPVWPKTARSEGPAPIAVRGRTISRGSEDSDPEDKVPVPEYHNSFGDAFQTALDNLHQLPSKGEVEATPPQPTSGGKKKKKQQKLLLFSTSMARGGK</sequence>
<keyword evidence="8" id="KW-0808">Transferase</keyword>
<keyword evidence="13" id="KW-0539">Nucleus</keyword>
<accession>A0A210PUY3</accession>
<dbReference type="OrthoDB" id="302966at2759"/>
<organism evidence="19 20">
    <name type="scientific">Mizuhopecten yessoensis</name>
    <name type="common">Japanese scallop</name>
    <name type="synonym">Patinopecten yessoensis</name>
    <dbReference type="NCBI Taxonomy" id="6573"/>
    <lineage>
        <taxon>Eukaryota</taxon>
        <taxon>Metazoa</taxon>
        <taxon>Spiralia</taxon>
        <taxon>Lophotrochozoa</taxon>
        <taxon>Mollusca</taxon>
        <taxon>Bivalvia</taxon>
        <taxon>Autobranchia</taxon>
        <taxon>Pteriomorphia</taxon>
        <taxon>Pectinida</taxon>
        <taxon>Pectinoidea</taxon>
        <taxon>Pectinidae</taxon>
        <taxon>Mizuhopecten</taxon>
    </lineage>
</organism>
<dbReference type="CDD" id="cd16536">
    <property type="entry name" value="RING-HC_RNF10"/>
    <property type="match status" value="1"/>
</dbReference>
<dbReference type="InterPro" id="IPR039739">
    <property type="entry name" value="MAG2/RNF10"/>
</dbReference>
<comment type="caution">
    <text evidence="19">The sequence shown here is derived from an EMBL/GenBank/DDBJ whole genome shotgun (WGS) entry which is preliminary data.</text>
</comment>
<dbReference type="GO" id="GO:0061630">
    <property type="term" value="F:ubiquitin protein ligase activity"/>
    <property type="evidence" value="ECO:0007669"/>
    <property type="project" value="UniProtKB-EC"/>
</dbReference>
<evidence type="ECO:0000313" key="20">
    <source>
        <dbReference type="Proteomes" id="UP000242188"/>
    </source>
</evidence>
<keyword evidence="20" id="KW-1185">Reference proteome</keyword>
<dbReference type="GO" id="GO:0045944">
    <property type="term" value="P:positive regulation of transcription by RNA polymerase II"/>
    <property type="evidence" value="ECO:0007669"/>
    <property type="project" value="TreeGrafter"/>
</dbReference>
<comment type="pathway">
    <text evidence="4">Protein modification; protein ubiquitination.</text>
</comment>
<feature type="region of interest" description="Disordered" evidence="17">
    <location>
        <begin position="695"/>
        <end position="791"/>
    </location>
</feature>
<dbReference type="Proteomes" id="UP000242188">
    <property type="component" value="Unassembled WGS sequence"/>
</dbReference>
<reference evidence="19 20" key="1">
    <citation type="journal article" date="2017" name="Nat. Ecol. Evol.">
        <title>Scallop genome provides insights into evolution of bilaterian karyotype and development.</title>
        <authorList>
            <person name="Wang S."/>
            <person name="Zhang J."/>
            <person name="Jiao W."/>
            <person name="Li J."/>
            <person name="Xun X."/>
            <person name="Sun Y."/>
            <person name="Guo X."/>
            <person name="Huan P."/>
            <person name="Dong B."/>
            <person name="Zhang L."/>
            <person name="Hu X."/>
            <person name="Sun X."/>
            <person name="Wang J."/>
            <person name="Zhao C."/>
            <person name="Wang Y."/>
            <person name="Wang D."/>
            <person name="Huang X."/>
            <person name="Wang R."/>
            <person name="Lv J."/>
            <person name="Li Y."/>
            <person name="Zhang Z."/>
            <person name="Liu B."/>
            <person name="Lu W."/>
            <person name="Hui Y."/>
            <person name="Liang J."/>
            <person name="Zhou Z."/>
            <person name="Hou R."/>
            <person name="Li X."/>
            <person name="Liu Y."/>
            <person name="Li H."/>
            <person name="Ning X."/>
            <person name="Lin Y."/>
            <person name="Zhao L."/>
            <person name="Xing Q."/>
            <person name="Dou J."/>
            <person name="Li Y."/>
            <person name="Mao J."/>
            <person name="Guo H."/>
            <person name="Dou H."/>
            <person name="Li T."/>
            <person name="Mu C."/>
            <person name="Jiang W."/>
            <person name="Fu Q."/>
            <person name="Fu X."/>
            <person name="Miao Y."/>
            <person name="Liu J."/>
            <person name="Yu Q."/>
            <person name="Li R."/>
            <person name="Liao H."/>
            <person name="Li X."/>
            <person name="Kong Y."/>
            <person name="Jiang Z."/>
            <person name="Chourrout D."/>
            <person name="Li R."/>
            <person name="Bao Z."/>
        </authorList>
    </citation>
    <scope>NUCLEOTIDE SEQUENCE [LARGE SCALE GENOMIC DNA]</scope>
    <source>
        <strain evidence="19 20">PY_sf001</strain>
    </source>
</reference>
<dbReference type="SMART" id="SM00184">
    <property type="entry name" value="RING"/>
    <property type="match status" value="1"/>
</dbReference>
<dbReference type="STRING" id="6573.A0A210PUY3"/>
<dbReference type="SUPFAM" id="SSF57850">
    <property type="entry name" value="RING/U-box"/>
    <property type="match status" value="1"/>
</dbReference>
<gene>
    <name evidence="19" type="ORF">KP79_PYT16827</name>
</gene>
<feature type="region of interest" description="Disordered" evidence="17">
    <location>
        <begin position="343"/>
        <end position="478"/>
    </location>
</feature>
<evidence type="ECO:0000256" key="5">
    <source>
        <dbReference type="ARBA" id="ARBA00008117"/>
    </source>
</evidence>
<comment type="catalytic activity">
    <reaction evidence="1">
        <text>S-ubiquitinyl-[E2 ubiquitin-conjugating enzyme]-L-cysteine + [acceptor protein]-L-lysine = [E2 ubiquitin-conjugating enzyme]-L-cysteine + N(6)-ubiquitinyl-[acceptor protein]-L-lysine.</text>
        <dbReference type="EC" id="2.3.2.27"/>
    </reaction>
</comment>
<dbReference type="InterPro" id="IPR001841">
    <property type="entry name" value="Znf_RING"/>
</dbReference>
<dbReference type="AlphaFoldDB" id="A0A210PUY3"/>
<feature type="region of interest" description="Disordered" evidence="17">
    <location>
        <begin position="626"/>
        <end position="655"/>
    </location>
</feature>
<keyword evidence="11" id="KW-0833">Ubl conjugation pathway</keyword>
<evidence type="ECO:0000256" key="3">
    <source>
        <dbReference type="ARBA" id="ARBA00004496"/>
    </source>
</evidence>
<evidence type="ECO:0000313" key="19">
    <source>
        <dbReference type="EMBL" id="OWF40272.1"/>
    </source>
</evidence>
<feature type="compositionally biased region" description="Basic and acidic residues" evidence="17">
    <location>
        <begin position="383"/>
        <end position="395"/>
    </location>
</feature>
<dbReference type="InterPro" id="IPR018957">
    <property type="entry name" value="Znf_C3HC4_RING-type"/>
</dbReference>
<keyword evidence="12" id="KW-0862">Zinc</keyword>
<dbReference type="PANTHER" id="PTHR12983">
    <property type="entry name" value="RING FINGER 10 FAMILY MEMBER"/>
    <property type="match status" value="1"/>
</dbReference>
<dbReference type="GO" id="GO:0005737">
    <property type="term" value="C:cytoplasm"/>
    <property type="evidence" value="ECO:0007669"/>
    <property type="project" value="UniProtKB-SubCell"/>
</dbReference>
<evidence type="ECO:0000256" key="14">
    <source>
        <dbReference type="ARBA" id="ARBA00035131"/>
    </source>
</evidence>
<comment type="similarity">
    <text evidence="5">Belongs to the RNF10 family.</text>
</comment>
<proteinExistence type="inferred from homology"/>
<evidence type="ECO:0000256" key="7">
    <source>
        <dbReference type="ARBA" id="ARBA00022490"/>
    </source>
</evidence>
<feature type="compositionally biased region" description="Basic residues" evidence="17">
    <location>
        <begin position="580"/>
        <end position="596"/>
    </location>
</feature>
<dbReference type="InterPro" id="IPR017907">
    <property type="entry name" value="Znf_RING_CS"/>
</dbReference>
<evidence type="ECO:0000256" key="2">
    <source>
        <dbReference type="ARBA" id="ARBA00004123"/>
    </source>
</evidence>
<evidence type="ECO:0000256" key="6">
    <source>
        <dbReference type="ARBA" id="ARBA00012483"/>
    </source>
</evidence>
<dbReference type="Pfam" id="PF00097">
    <property type="entry name" value="zf-C3HC4"/>
    <property type="match status" value="1"/>
</dbReference>
<dbReference type="EMBL" id="NEDP02005476">
    <property type="protein sequence ID" value="OWF40272.1"/>
    <property type="molecule type" value="Genomic_DNA"/>
</dbReference>
<dbReference type="GO" id="GO:0008270">
    <property type="term" value="F:zinc ion binding"/>
    <property type="evidence" value="ECO:0007669"/>
    <property type="project" value="UniProtKB-KW"/>
</dbReference>